<organism evidence="2 3">
    <name type="scientific">Kiloniella litopenaei</name>
    <dbReference type="NCBI Taxonomy" id="1549748"/>
    <lineage>
        <taxon>Bacteria</taxon>
        <taxon>Pseudomonadati</taxon>
        <taxon>Pseudomonadota</taxon>
        <taxon>Alphaproteobacteria</taxon>
        <taxon>Rhodospirillales</taxon>
        <taxon>Kiloniellaceae</taxon>
        <taxon>Kiloniella</taxon>
    </lineage>
</organism>
<reference evidence="2 3" key="1">
    <citation type="submission" date="2015-03" db="EMBL/GenBank/DDBJ databases">
        <title>Genome sequence of Kiloniella sp. P1-1, isolated from the gut microflora of Pacific white shrimp, Penaeus vannamei.</title>
        <authorList>
            <person name="Shao Z."/>
            <person name="Wang L."/>
            <person name="Li X."/>
        </authorList>
    </citation>
    <scope>NUCLEOTIDE SEQUENCE [LARGE SCALE GENOMIC DNA]</scope>
    <source>
        <strain evidence="2 3">P1-1</strain>
    </source>
</reference>
<dbReference type="OrthoDB" id="1157330at2"/>
<dbReference type="InterPro" id="IPR032710">
    <property type="entry name" value="NTF2-like_dom_sf"/>
</dbReference>
<name>A0A0M2RAT7_9PROT</name>
<evidence type="ECO:0000259" key="1">
    <source>
        <dbReference type="Pfam" id="PF12680"/>
    </source>
</evidence>
<evidence type="ECO:0000313" key="3">
    <source>
        <dbReference type="Proteomes" id="UP000034491"/>
    </source>
</evidence>
<dbReference type="EMBL" id="LANI01000001">
    <property type="protein sequence ID" value="KKJ78761.1"/>
    <property type="molecule type" value="Genomic_DNA"/>
</dbReference>
<keyword evidence="3" id="KW-1185">Reference proteome</keyword>
<sequence>MTTDLKTAVINASEKWKAAFNSGDAAGCAACYEADAVMVATPFGTYTGHSEIQSFWQNLIDNGFTDVDYLDPDITVLDDTSVLLTSGWKMNKAHGVITRELWVLQDDGTMALREDHFEAQG</sequence>
<accession>A0A0M2RAT7</accession>
<protein>
    <submittedName>
        <fullName evidence="2">Isochorismatase</fullName>
    </submittedName>
</protein>
<gene>
    <name evidence="2" type="ORF">WH95_01440</name>
</gene>
<feature type="domain" description="SnoaL-like" evidence="1">
    <location>
        <begin position="15"/>
        <end position="83"/>
    </location>
</feature>
<dbReference type="Gene3D" id="3.10.450.50">
    <property type="match status" value="1"/>
</dbReference>
<dbReference type="RefSeq" id="WP_046501945.1">
    <property type="nucleotide sequence ID" value="NZ_LANI01000001.1"/>
</dbReference>
<comment type="caution">
    <text evidence="2">The sequence shown here is derived from an EMBL/GenBank/DDBJ whole genome shotgun (WGS) entry which is preliminary data.</text>
</comment>
<dbReference type="PATRIC" id="fig|1549748.8.peg.308"/>
<evidence type="ECO:0000313" key="2">
    <source>
        <dbReference type="EMBL" id="KKJ78761.1"/>
    </source>
</evidence>
<dbReference type="SUPFAM" id="SSF54427">
    <property type="entry name" value="NTF2-like"/>
    <property type="match status" value="1"/>
</dbReference>
<dbReference type="InterPro" id="IPR037401">
    <property type="entry name" value="SnoaL-like"/>
</dbReference>
<dbReference type="Pfam" id="PF12680">
    <property type="entry name" value="SnoaL_2"/>
    <property type="match status" value="1"/>
</dbReference>
<dbReference type="Proteomes" id="UP000034491">
    <property type="component" value="Unassembled WGS sequence"/>
</dbReference>
<proteinExistence type="predicted"/>
<dbReference type="STRING" id="1549748.WH95_01440"/>
<dbReference type="AlphaFoldDB" id="A0A0M2RAT7"/>